<protein>
    <recommendedName>
        <fullName evidence="3">ADP-ribosylglycohydrolase</fullName>
    </recommendedName>
</protein>
<evidence type="ECO:0000313" key="2">
    <source>
        <dbReference type="Proteomes" id="UP000295818"/>
    </source>
</evidence>
<sequence length="80" mass="8726">MRQIVDAYRSTDGTARIGGPECFATGLAIALNFLHGQANSAMNEDLDDSHRRFAAGEVPPLLESLPDLTSLEQAIQPTRW</sequence>
<evidence type="ECO:0008006" key="3">
    <source>
        <dbReference type="Google" id="ProtNLM"/>
    </source>
</evidence>
<dbReference type="Proteomes" id="UP000295818">
    <property type="component" value="Unassembled WGS sequence"/>
</dbReference>
<comment type="caution">
    <text evidence="1">The sequence shown here is derived from an EMBL/GenBank/DDBJ whole genome shotgun (WGS) entry which is preliminary data.</text>
</comment>
<accession>A0ABY2BDS3</accession>
<evidence type="ECO:0000313" key="1">
    <source>
        <dbReference type="EMBL" id="TCO17354.1"/>
    </source>
</evidence>
<keyword evidence="2" id="KW-1185">Reference proteome</keyword>
<dbReference type="RefSeq" id="WP_241998954.1">
    <property type="nucleotide sequence ID" value="NZ_SLWM01000014.1"/>
</dbReference>
<organism evidence="1 2">
    <name type="scientific">Kribbella orskensis</name>
    <dbReference type="NCBI Taxonomy" id="2512216"/>
    <lineage>
        <taxon>Bacteria</taxon>
        <taxon>Bacillati</taxon>
        <taxon>Actinomycetota</taxon>
        <taxon>Actinomycetes</taxon>
        <taxon>Propionibacteriales</taxon>
        <taxon>Kribbellaceae</taxon>
        <taxon>Kribbella</taxon>
    </lineage>
</organism>
<name>A0ABY2BDS3_9ACTN</name>
<reference evidence="1 2" key="1">
    <citation type="journal article" date="2015" name="Stand. Genomic Sci.">
        <title>Genomic Encyclopedia of Bacterial and Archaeal Type Strains, Phase III: the genomes of soil and plant-associated and newly described type strains.</title>
        <authorList>
            <person name="Whitman W.B."/>
            <person name="Woyke T."/>
            <person name="Klenk H.P."/>
            <person name="Zhou Y."/>
            <person name="Lilburn T.G."/>
            <person name="Beck B.J."/>
            <person name="De Vos P."/>
            <person name="Vandamme P."/>
            <person name="Eisen J.A."/>
            <person name="Garrity G."/>
            <person name="Hugenholtz P."/>
            <person name="Kyrpides N.C."/>
        </authorList>
    </citation>
    <scope>NUCLEOTIDE SEQUENCE [LARGE SCALE GENOMIC DNA]</scope>
    <source>
        <strain evidence="1 2">VKM Ac-2538</strain>
    </source>
</reference>
<gene>
    <name evidence="1" type="ORF">EV644_1142</name>
</gene>
<proteinExistence type="predicted"/>
<dbReference type="EMBL" id="SLWM01000014">
    <property type="protein sequence ID" value="TCO17354.1"/>
    <property type="molecule type" value="Genomic_DNA"/>
</dbReference>